<name>A0A1H5SXH7_9BACT</name>
<gene>
    <name evidence="1" type="ORF">SAMN03080598_00576</name>
</gene>
<protein>
    <submittedName>
        <fullName evidence="1">Uncharacterized protein</fullName>
    </submittedName>
</protein>
<reference evidence="2" key="1">
    <citation type="submission" date="2016-10" db="EMBL/GenBank/DDBJ databases">
        <authorList>
            <person name="Varghese N."/>
            <person name="Submissions S."/>
        </authorList>
    </citation>
    <scope>NUCLEOTIDE SEQUENCE [LARGE SCALE GENOMIC DNA]</scope>
    <source>
        <strain evidence="2">DSM 17298</strain>
    </source>
</reference>
<organism evidence="1 2">
    <name type="scientific">Algoriphagus boritolerans DSM 17298 = JCM 18970</name>
    <dbReference type="NCBI Taxonomy" id="1120964"/>
    <lineage>
        <taxon>Bacteria</taxon>
        <taxon>Pseudomonadati</taxon>
        <taxon>Bacteroidota</taxon>
        <taxon>Cytophagia</taxon>
        <taxon>Cytophagales</taxon>
        <taxon>Cyclobacteriaceae</taxon>
        <taxon>Algoriphagus</taxon>
    </lineage>
</organism>
<dbReference type="Proteomes" id="UP000236736">
    <property type="component" value="Unassembled WGS sequence"/>
</dbReference>
<dbReference type="AlphaFoldDB" id="A0A1H5SXH7"/>
<sequence length="147" mass="16071">MGEFSIKGIILRFFEFLARITIAASVSGVKDAKSLYKLSKQVLHPSGWMTRIQSFGSSIPKISAISLLPFGLQAISPSKIKKDATKLILILQSFKADNIIPQVVLIEIVPVGIVGGDVESFTAYKVIPGFDLVRVKKMVSYNFQIGV</sequence>
<accession>A0A1H5SXH7</accession>
<keyword evidence="2" id="KW-1185">Reference proteome</keyword>
<dbReference type="EMBL" id="FNVR01000002">
    <property type="protein sequence ID" value="SEF55312.1"/>
    <property type="molecule type" value="Genomic_DNA"/>
</dbReference>
<evidence type="ECO:0000313" key="2">
    <source>
        <dbReference type="Proteomes" id="UP000236736"/>
    </source>
</evidence>
<proteinExistence type="predicted"/>
<evidence type="ECO:0000313" key="1">
    <source>
        <dbReference type="EMBL" id="SEF55312.1"/>
    </source>
</evidence>